<dbReference type="PROSITE" id="PS01359">
    <property type="entry name" value="ZF_PHD_1"/>
    <property type="match status" value="1"/>
</dbReference>
<dbReference type="GO" id="GO:0005634">
    <property type="term" value="C:nucleus"/>
    <property type="evidence" value="ECO:0007669"/>
    <property type="project" value="UniProtKB-SubCell"/>
</dbReference>
<evidence type="ECO:0000313" key="23">
    <source>
        <dbReference type="Proteomes" id="UP000030161"/>
    </source>
</evidence>
<keyword evidence="15" id="KW-0804">Transcription</keyword>
<dbReference type="InterPro" id="IPR041667">
    <property type="entry name" value="Cupin_8"/>
</dbReference>
<evidence type="ECO:0000256" key="2">
    <source>
        <dbReference type="ARBA" id="ARBA00003909"/>
    </source>
</evidence>
<evidence type="ECO:0000256" key="18">
    <source>
        <dbReference type="ARBA" id="ARBA00047915"/>
    </source>
</evidence>
<evidence type="ECO:0000256" key="3">
    <source>
        <dbReference type="ARBA" id="ARBA00004123"/>
    </source>
</evidence>
<dbReference type="CDD" id="cd15489">
    <property type="entry name" value="PHD_SF"/>
    <property type="match status" value="1"/>
</dbReference>
<keyword evidence="8 19" id="KW-0863">Zinc-finger</keyword>
<dbReference type="PANTHER" id="PTHR23123">
    <property type="entry name" value="PHD/F-BOX CONTAINING PROTEIN"/>
    <property type="match status" value="1"/>
</dbReference>
<feature type="domain" description="JmjC" evidence="21">
    <location>
        <begin position="217"/>
        <end position="383"/>
    </location>
</feature>
<evidence type="ECO:0000256" key="14">
    <source>
        <dbReference type="ARBA" id="ARBA00023015"/>
    </source>
</evidence>
<evidence type="ECO:0000256" key="6">
    <source>
        <dbReference type="ARBA" id="ARBA00015153"/>
    </source>
</evidence>
<evidence type="ECO:0000256" key="12">
    <source>
        <dbReference type="ARBA" id="ARBA00023002"/>
    </source>
</evidence>
<comment type="cofactor">
    <cofactor evidence="1">
        <name>Fe(2+)</name>
        <dbReference type="ChEBI" id="CHEBI:29033"/>
    </cofactor>
</comment>
<keyword evidence="14" id="KW-0805">Transcription regulation</keyword>
<dbReference type="GO" id="GO:0008270">
    <property type="term" value="F:zinc ion binding"/>
    <property type="evidence" value="ECO:0007669"/>
    <property type="project" value="UniProtKB-KW"/>
</dbReference>
<dbReference type="InterPro" id="IPR050690">
    <property type="entry name" value="JHDM1_Histone_Demethylase"/>
</dbReference>
<comment type="catalytic activity">
    <reaction evidence="18">
        <text>N(6),N(6)-dimethyl-L-lysyl(36)-[histone H3] + 2 2-oxoglutarate + 2 O2 = L-lysyl(36)-[histone H3] + 2 formaldehyde + 2 succinate + 2 CO2</text>
        <dbReference type="Rhea" id="RHEA:42032"/>
        <dbReference type="Rhea" id="RHEA-COMP:9785"/>
        <dbReference type="Rhea" id="RHEA-COMP:9787"/>
        <dbReference type="ChEBI" id="CHEBI:15379"/>
        <dbReference type="ChEBI" id="CHEBI:16526"/>
        <dbReference type="ChEBI" id="CHEBI:16810"/>
        <dbReference type="ChEBI" id="CHEBI:16842"/>
        <dbReference type="ChEBI" id="CHEBI:29969"/>
        <dbReference type="ChEBI" id="CHEBI:30031"/>
        <dbReference type="ChEBI" id="CHEBI:61976"/>
        <dbReference type="EC" id="1.14.11.27"/>
    </reaction>
</comment>
<organism evidence="22 23">
    <name type="scientific">Candida albicans P78048</name>
    <dbReference type="NCBI Taxonomy" id="1094989"/>
    <lineage>
        <taxon>Eukaryota</taxon>
        <taxon>Fungi</taxon>
        <taxon>Dikarya</taxon>
        <taxon>Ascomycota</taxon>
        <taxon>Saccharomycotina</taxon>
        <taxon>Pichiomycetes</taxon>
        <taxon>Debaryomycetaceae</taxon>
        <taxon>Candida/Lodderomyces clade</taxon>
        <taxon>Candida</taxon>
    </lineage>
</organism>
<dbReference type="EC" id="1.14.11.27" evidence="5"/>
<dbReference type="SUPFAM" id="SSF51197">
    <property type="entry name" value="Clavaminate synthase-like"/>
    <property type="match status" value="1"/>
</dbReference>
<dbReference type="SUPFAM" id="SSF57903">
    <property type="entry name" value="FYVE/PHD zinc finger"/>
    <property type="match status" value="1"/>
</dbReference>
<proteinExistence type="inferred from homology"/>
<evidence type="ECO:0000256" key="11">
    <source>
        <dbReference type="ARBA" id="ARBA00022964"/>
    </source>
</evidence>
<evidence type="ECO:0000256" key="13">
    <source>
        <dbReference type="ARBA" id="ARBA00023004"/>
    </source>
</evidence>
<dbReference type="InterPro" id="IPR003347">
    <property type="entry name" value="JmjC_dom"/>
</dbReference>
<evidence type="ECO:0000256" key="1">
    <source>
        <dbReference type="ARBA" id="ARBA00001954"/>
    </source>
</evidence>
<evidence type="ECO:0000256" key="15">
    <source>
        <dbReference type="ARBA" id="ARBA00023163"/>
    </source>
</evidence>
<dbReference type="PROSITE" id="PS51184">
    <property type="entry name" value="JMJC"/>
    <property type="match status" value="1"/>
</dbReference>
<keyword evidence="12" id="KW-0560">Oxidoreductase</keyword>
<dbReference type="InterPro" id="IPR001965">
    <property type="entry name" value="Znf_PHD"/>
</dbReference>
<evidence type="ECO:0000259" key="21">
    <source>
        <dbReference type="PROSITE" id="PS51184"/>
    </source>
</evidence>
<dbReference type="InterPro" id="IPR019787">
    <property type="entry name" value="Znf_PHD-finger"/>
</dbReference>
<dbReference type="Pfam" id="PF17811">
    <property type="entry name" value="JHD"/>
    <property type="match status" value="1"/>
</dbReference>
<dbReference type="PROSITE" id="PS50016">
    <property type="entry name" value="ZF_PHD_2"/>
    <property type="match status" value="1"/>
</dbReference>
<gene>
    <name evidence="22" type="ORF">MG3_05452</name>
</gene>
<keyword evidence="13" id="KW-0408">Iron</keyword>
<evidence type="ECO:0000256" key="16">
    <source>
        <dbReference type="ARBA" id="ARBA00023242"/>
    </source>
</evidence>
<evidence type="ECO:0000256" key="9">
    <source>
        <dbReference type="ARBA" id="ARBA00022833"/>
    </source>
</evidence>
<dbReference type="InterPro" id="IPR019786">
    <property type="entry name" value="Zinc_finger_PHD-type_CS"/>
</dbReference>
<dbReference type="Gene3D" id="2.60.120.650">
    <property type="entry name" value="Cupin"/>
    <property type="match status" value="1"/>
</dbReference>
<feature type="domain" description="PHD-type" evidence="20">
    <location>
        <begin position="5"/>
        <end position="68"/>
    </location>
</feature>
<keyword evidence="7" id="KW-0479">Metal-binding</keyword>
<dbReference type="SMART" id="SM00558">
    <property type="entry name" value="JmjC"/>
    <property type="match status" value="1"/>
</dbReference>
<comment type="similarity">
    <text evidence="4">Belongs to the JHDM1 histone demethylase family.</text>
</comment>
<comment type="caution">
    <text evidence="22">The sequence shown here is derived from an EMBL/GenBank/DDBJ whole genome shotgun (WGS) entry which is preliminary data.</text>
</comment>
<keyword evidence="10" id="KW-0156">Chromatin regulator</keyword>
<evidence type="ECO:0000256" key="7">
    <source>
        <dbReference type="ARBA" id="ARBA00022723"/>
    </source>
</evidence>
<dbReference type="SMART" id="SM00249">
    <property type="entry name" value="PHD"/>
    <property type="match status" value="1"/>
</dbReference>
<evidence type="ECO:0000256" key="19">
    <source>
        <dbReference type="PROSITE-ProRule" id="PRU00146"/>
    </source>
</evidence>
<dbReference type="Pfam" id="PF13621">
    <property type="entry name" value="Cupin_8"/>
    <property type="match status" value="1"/>
</dbReference>
<dbReference type="InterPro" id="IPR041070">
    <property type="entry name" value="JHD"/>
</dbReference>
<accession>A0AB34PMT8</accession>
<name>A0AB34PMT8_CANAX</name>
<dbReference type="GO" id="GO:0140680">
    <property type="term" value="F:histone H3K36me/H3K36me2 demethylase activity"/>
    <property type="evidence" value="ECO:0007669"/>
    <property type="project" value="UniProtKB-EC"/>
</dbReference>
<evidence type="ECO:0000256" key="10">
    <source>
        <dbReference type="ARBA" id="ARBA00022853"/>
    </source>
</evidence>
<dbReference type="InterPro" id="IPR011011">
    <property type="entry name" value="Znf_FYVE_PHD"/>
</dbReference>
<evidence type="ECO:0000259" key="20">
    <source>
        <dbReference type="PROSITE" id="PS50016"/>
    </source>
</evidence>
<dbReference type="Proteomes" id="UP000030161">
    <property type="component" value="Unassembled WGS sequence"/>
</dbReference>
<evidence type="ECO:0000256" key="8">
    <source>
        <dbReference type="ARBA" id="ARBA00022771"/>
    </source>
</evidence>
<evidence type="ECO:0000256" key="5">
    <source>
        <dbReference type="ARBA" id="ARBA00013246"/>
    </source>
</evidence>
<keyword evidence="11" id="KW-0223">Dioxygenase</keyword>
<dbReference type="EMBL" id="AJIX01000042">
    <property type="protein sequence ID" value="KGR04326.1"/>
    <property type="molecule type" value="Genomic_DNA"/>
</dbReference>
<dbReference type="Pfam" id="PF00628">
    <property type="entry name" value="PHD"/>
    <property type="match status" value="1"/>
</dbReference>
<keyword evidence="9" id="KW-0862">Zinc</keyword>
<comment type="function">
    <text evidence="2">Histone demethylase that specifically demethylates 'Lys-36' of histone H3, thereby playing a central role in histone code.</text>
</comment>
<keyword evidence="16" id="KW-0539">Nucleus</keyword>
<reference evidence="22 23" key="1">
    <citation type="submission" date="2013-12" db="EMBL/GenBank/DDBJ databases">
        <title>The Genome Sequence of Candida albicans P78048.</title>
        <authorList>
            <consortium name="The Broad Institute Genome Sequencing Platform"/>
            <consortium name="The Broad Institute Genome Sequencing Center for Infectious Disease"/>
            <person name="Cuomo C."/>
            <person name="Bennett R."/>
            <person name="Hirakawa M."/>
            <person name="Noverr M."/>
            <person name="Mitchell A."/>
            <person name="Young S.K."/>
            <person name="Zeng Q."/>
            <person name="Gargeya S."/>
            <person name="Fitzgerald M."/>
            <person name="Abouelleil A."/>
            <person name="Alvarado L."/>
            <person name="Berlin A.M."/>
            <person name="Chapman S.B."/>
            <person name="Dewar J."/>
            <person name="Goldberg J."/>
            <person name="Griggs A."/>
            <person name="Gujja S."/>
            <person name="Hansen M."/>
            <person name="Howarth C."/>
            <person name="Imamovic A."/>
            <person name="Larimer J."/>
            <person name="McCowan C."/>
            <person name="Murphy C."/>
            <person name="Pearson M."/>
            <person name="Priest M."/>
            <person name="Roberts A."/>
            <person name="Saif S."/>
            <person name="Shea T."/>
            <person name="Sykes S."/>
            <person name="Wortman J."/>
            <person name="Nusbaum C."/>
            <person name="Birren B."/>
        </authorList>
    </citation>
    <scope>NUCLEOTIDE SEQUENCE [LARGE SCALE GENOMIC DNA]</scope>
    <source>
        <strain evidence="22 23">P78048</strain>
    </source>
</reference>
<evidence type="ECO:0000256" key="4">
    <source>
        <dbReference type="ARBA" id="ARBA00008037"/>
    </source>
</evidence>
<protein>
    <recommendedName>
        <fullName evidence="6">JmjC domain-containing histone demethylation protein 1</fullName>
        <ecNumber evidence="5">1.14.11.27</ecNumber>
    </recommendedName>
    <alternativeName>
        <fullName evidence="17">[Histone-H3]-lysine-36 demethylase 1</fullName>
    </alternativeName>
</protein>
<sequence length="478" mass="55459">MPINSESCPLCKVHSNTIKKEDEDEEDNKTSWIQCSKCKVWYHVHCLDLPTDEIDQIVIYHCPECVPKYGESTYKRKSKRARVSIDYQSLNEGDTFAIDKSSHFHLHNFLNFKGETNINVIDKLTKTYALNTQMEKPILIPQADLSKNGMQLPIEKNEITIDYITNCCGEDTPLEVMDVISQQGISPPWKLKQWREYFKTNEEKRDRIRNVISLEISDVAKLGVDFTRPKCVRDMDVVDRVWIEEDEQKRSKVTKYCLMSVKNSFTDFHIDFGGTSVYYTVLSGAKTFLFFPPTDNNLELYKSWCLEPSQNFIWYPEYTITKNKKKIKPTGGFKVDLQPGDLFIIPSGWIHAVHTPQDSIVIGGNYLTIRDMVMQLKINEIERETKVPTKFRFPMFNKVLWLTAWYYYNHQNEFQSDISEDEDGNAILTRLIGHLQGHLELSKTNATAKRSIPKAIGKPMVFINKLLAWKEDLYGTAV</sequence>
<dbReference type="AlphaFoldDB" id="A0AB34PMT8"/>
<comment type="subcellular location">
    <subcellularLocation>
        <location evidence="3">Nucleus</location>
    </subcellularLocation>
</comment>
<evidence type="ECO:0000256" key="17">
    <source>
        <dbReference type="ARBA" id="ARBA00031083"/>
    </source>
</evidence>
<evidence type="ECO:0000313" key="22">
    <source>
        <dbReference type="EMBL" id="KGR04326.1"/>
    </source>
</evidence>